<keyword evidence="3" id="KW-1185">Reference proteome</keyword>
<dbReference type="AlphaFoldDB" id="A0A9X1P1Z2"/>
<reference evidence="2" key="1">
    <citation type="submission" date="2022-01" db="EMBL/GenBank/DDBJ databases">
        <title>Jiella avicenniae sp. nov., a novel endophytic bacterium isolated from bark of Avicennia marina.</title>
        <authorList>
            <person name="Tuo L."/>
        </authorList>
    </citation>
    <scope>NUCLEOTIDE SEQUENCE</scope>
    <source>
        <strain evidence="2">CBK1P-4</strain>
    </source>
</reference>
<organism evidence="2 3">
    <name type="scientific">Jiella avicenniae</name>
    <dbReference type="NCBI Taxonomy" id="2907202"/>
    <lineage>
        <taxon>Bacteria</taxon>
        <taxon>Pseudomonadati</taxon>
        <taxon>Pseudomonadota</taxon>
        <taxon>Alphaproteobacteria</taxon>
        <taxon>Hyphomicrobiales</taxon>
        <taxon>Aurantimonadaceae</taxon>
        <taxon>Jiella</taxon>
    </lineage>
</organism>
<evidence type="ECO:0000313" key="2">
    <source>
        <dbReference type="EMBL" id="MCE7027816.1"/>
    </source>
</evidence>
<feature type="compositionally biased region" description="Basic and acidic residues" evidence="1">
    <location>
        <begin position="1"/>
        <end position="11"/>
    </location>
</feature>
<comment type="caution">
    <text evidence="2">The sequence shown here is derived from an EMBL/GenBank/DDBJ whole genome shotgun (WGS) entry which is preliminary data.</text>
</comment>
<dbReference type="RefSeq" id="WP_233718960.1">
    <property type="nucleotide sequence ID" value="NZ_JAJUWU010000006.1"/>
</dbReference>
<dbReference type="Proteomes" id="UP001139035">
    <property type="component" value="Unassembled WGS sequence"/>
</dbReference>
<proteinExistence type="predicted"/>
<gene>
    <name evidence="2" type="ORF">LZD57_07420</name>
</gene>
<sequence length="103" mass="11644">MRHARDDRRSDLSCQAGPAPDRGDASSAQGRRGWTAVTLQTFEFTRRVERWQAELRDDLEVTIKMEFGGGFANLKTAVETSVERIEGRFDALAERVESLEEKA</sequence>
<accession>A0A9X1P1Z2</accession>
<feature type="region of interest" description="Disordered" evidence="1">
    <location>
        <begin position="1"/>
        <end position="32"/>
    </location>
</feature>
<dbReference type="EMBL" id="JAJUWU010000006">
    <property type="protein sequence ID" value="MCE7027816.1"/>
    <property type="molecule type" value="Genomic_DNA"/>
</dbReference>
<evidence type="ECO:0000313" key="3">
    <source>
        <dbReference type="Proteomes" id="UP001139035"/>
    </source>
</evidence>
<evidence type="ECO:0000256" key="1">
    <source>
        <dbReference type="SAM" id="MobiDB-lite"/>
    </source>
</evidence>
<name>A0A9X1P1Z2_9HYPH</name>
<protein>
    <submittedName>
        <fullName evidence="2">Uncharacterized protein</fullName>
    </submittedName>
</protein>